<dbReference type="PANTHER" id="PTHR30486:SF12">
    <property type="entry name" value="TYPE IV PILUS ATPASE PILU"/>
    <property type="match status" value="1"/>
</dbReference>
<dbReference type="InterPro" id="IPR003593">
    <property type="entry name" value="AAA+_ATPase"/>
</dbReference>
<evidence type="ECO:0000259" key="2">
    <source>
        <dbReference type="PROSITE" id="PS00662"/>
    </source>
</evidence>
<dbReference type="Proteomes" id="UP000199545">
    <property type="component" value="Unassembled WGS sequence"/>
</dbReference>
<dbReference type="InterPro" id="IPR001482">
    <property type="entry name" value="T2SS/T4SS_dom"/>
</dbReference>
<dbReference type="SMART" id="SM00382">
    <property type="entry name" value="AAA"/>
    <property type="match status" value="1"/>
</dbReference>
<keyword evidence="4" id="KW-1185">Reference proteome</keyword>
<dbReference type="SUPFAM" id="SSF52540">
    <property type="entry name" value="P-loop containing nucleoside triphosphate hydrolases"/>
    <property type="match status" value="1"/>
</dbReference>
<dbReference type="RefSeq" id="WP_245739817.1">
    <property type="nucleotide sequence ID" value="NZ_FORR01000009.1"/>
</dbReference>
<comment type="similarity">
    <text evidence="1">Belongs to the GSP E family.</text>
</comment>
<evidence type="ECO:0000313" key="3">
    <source>
        <dbReference type="EMBL" id="SFJ42080.1"/>
    </source>
</evidence>
<dbReference type="Gene3D" id="3.30.450.90">
    <property type="match status" value="1"/>
</dbReference>
<evidence type="ECO:0000256" key="1">
    <source>
        <dbReference type="ARBA" id="ARBA00006611"/>
    </source>
</evidence>
<feature type="domain" description="Bacterial type II secretion system protein E" evidence="2">
    <location>
        <begin position="193"/>
        <end position="207"/>
    </location>
</feature>
<accession>A0A1I3R7S5</accession>
<gene>
    <name evidence="3" type="ORF">SAMN05421852_10951</name>
</gene>
<dbReference type="NCBIfam" id="TIGR01420">
    <property type="entry name" value="pilT_fam"/>
    <property type="match status" value="1"/>
</dbReference>
<organism evidence="3 4">
    <name type="scientific">Thermoflavimicrobium dichotomicum</name>
    <dbReference type="NCBI Taxonomy" id="46223"/>
    <lineage>
        <taxon>Bacteria</taxon>
        <taxon>Bacillati</taxon>
        <taxon>Bacillota</taxon>
        <taxon>Bacilli</taxon>
        <taxon>Bacillales</taxon>
        <taxon>Thermoactinomycetaceae</taxon>
        <taxon>Thermoflavimicrobium</taxon>
    </lineage>
</organism>
<name>A0A1I3R7S5_9BACL</name>
<dbReference type="PANTHER" id="PTHR30486">
    <property type="entry name" value="TWITCHING MOTILITY PROTEIN PILT"/>
    <property type="match status" value="1"/>
</dbReference>
<dbReference type="STRING" id="46223.SAMN05421852_10951"/>
<dbReference type="GO" id="GO:0005524">
    <property type="term" value="F:ATP binding"/>
    <property type="evidence" value="ECO:0007669"/>
    <property type="project" value="InterPro"/>
</dbReference>
<dbReference type="PROSITE" id="PS00662">
    <property type="entry name" value="T2SP_E"/>
    <property type="match status" value="1"/>
</dbReference>
<dbReference type="InterPro" id="IPR006321">
    <property type="entry name" value="PilT/PilU"/>
</dbReference>
<reference evidence="3 4" key="1">
    <citation type="submission" date="2016-10" db="EMBL/GenBank/DDBJ databases">
        <authorList>
            <person name="de Groot N.N."/>
        </authorList>
    </citation>
    <scope>NUCLEOTIDE SEQUENCE [LARGE SCALE GENOMIC DNA]</scope>
    <source>
        <strain evidence="3 4">DSM 44778</strain>
    </source>
</reference>
<dbReference type="Gene3D" id="3.40.50.300">
    <property type="entry name" value="P-loop containing nucleotide triphosphate hydrolases"/>
    <property type="match status" value="1"/>
</dbReference>
<evidence type="ECO:0000313" key="4">
    <source>
        <dbReference type="Proteomes" id="UP000199545"/>
    </source>
</evidence>
<dbReference type="CDD" id="cd01131">
    <property type="entry name" value="PilT"/>
    <property type="match status" value="1"/>
</dbReference>
<dbReference type="GO" id="GO:0016887">
    <property type="term" value="F:ATP hydrolysis activity"/>
    <property type="evidence" value="ECO:0007669"/>
    <property type="project" value="InterPro"/>
</dbReference>
<protein>
    <submittedName>
        <fullName evidence="3">Twitching motility protein PilT</fullName>
    </submittedName>
</protein>
<dbReference type="InterPro" id="IPR027417">
    <property type="entry name" value="P-loop_NTPase"/>
</dbReference>
<dbReference type="InterPro" id="IPR050921">
    <property type="entry name" value="T4SS_GSP_E_ATPase"/>
</dbReference>
<proteinExistence type="inferred from homology"/>
<dbReference type="Pfam" id="PF00437">
    <property type="entry name" value="T2SSE"/>
    <property type="match status" value="1"/>
</dbReference>
<dbReference type="EMBL" id="FORR01000009">
    <property type="protein sequence ID" value="SFJ42080.1"/>
    <property type="molecule type" value="Genomic_DNA"/>
</dbReference>
<dbReference type="AlphaFoldDB" id="A0A1I3R7S5"/>
<sequence length="350" mass="39452">MYIFNLIEMAYRAKASDLHLSSGKPPYMRVQGRLMPMDYTFISVQEMELFLAQILKQKEREDVQRGKETDLSLVHPEGIRLRLHIYSQQGLPSISIRLFPKEIPLPQDLRLPPILLDLICEEHGLILVTGPTGSGKTTTLASLIHYLNQQETLRIITLEDPVEYIHTPICSMIEQREIGLDTDSFLAGIRSALRQDPDVILIGELRDRETMQAAIRAAEAGRLVLATVHTSRAVSAIYRLIDAFPPVQQSQIRSQLALNLLAVTSQRLLPLSHSPYERIAAVEVLINTSAVSHLIRTDQLHQIESVMQAGRNYGMQSLEMAYQQLQEEGWIDPGIVVGKKSKAGLELHER</sequence>